<dbReference type="InterPro" id="IPR013989">
    <property type="entry name" value="Dev_and_cell_death_domain"/>
</dbReference>
<keyword evidence="3" id="KW-1185">Reference proteome</keyword>
<dbReference type="PROSITE" id="PS51222">
    <property type="entry name" value="DCD"/>
    <property type="match status" value="1"/>
</dbReference>
<protein>
    <recommendedName>
        <fullName evidence="1">DCD domain-containing protein</fullName>
    </recommendedName>
</protein>
<evidence type="ECO:0000313" key="3">
    <source>
        <dbReference type="Proteomes" id="UP001054252"/>
    </source>
</evidence>
<evidence type="ECO:0000313" key="2">
    <source>
        <dbReference type="EMBL" id="GKV09541.1"/>
    </source>
</evidence>
<sequence length="58" mass="6458">MDVLAKISLARRFLFDFGMKLLYGVHEVISGRLLNLEEAAIGGRFPTHGSVLMLLVQI</sequence>
<dbReference type="Proteomes" id="UP001054252">
    <property type="component" value="Unassembled WGS sequence"/>
</dbReference>
<name>A0AAV5JAP5_9ROSI</name>
<feature type="domain" description="DCD" evidence="1">
    <location>
        <begin position="1"/>
        <end position="58"/>
    </location>
</feature>
<gene>
    <name evidence="2" type="ORF">SLEP1_g21026</name>
</gene>
<comment type="caution">
    <text evidence="2">The sequence shown here is derived from an EMBL/GenBank/DDBJ whole genome shotgun (WGS) entry which is preliminary data.</text>
</comment>
<organism evidence="2 3">
    <name type="scientific">Rubroshorea leprosula</name>
    <dbReference type="NCBI Taxonomy" id="152421"/>
    <lineage>
        <taxon>Eukaryota</taxon>
        <taxon>Viridiplantae</taxon>
        <taxon>Streptophyta</taxon>
        <taxon>Embryophyta</taxon>
        <taxon>Tracheophyta</taxon>
        <taxon>Spermatophyta</taxon>
        <taxon>Magnoliopsida</taxon>
        <taxon>eudicotyledons</taxon>
        <taxon>Gunneridae</taxon>
        <taxon>Pentapetalae</taxon>
        <taxon>rosids</taxon>
        <taxon>malvids</taxon>
        <taxon>Malvales</taxon>
        <taxon>Dipterocarpaceae</taxon>
        <taxon>Rubroshorea</taxon>
    </lineage>
</organism>
<evidence type="ECO:0000259" key="1">
    <source>
        <dbReference type="PROSITE" id="PS51222"/>
    </source>
</evidence>
<proteinExistence type="predicted"/>
<reference evidence="2 3" key="1">
    <citation type="journal article" date="2021" name="Commun. Biol.">
        <title>The genome of Shorea leprosula (Dipterocarpaceae) highlights the ecological relevance of drought in aseasonal tropical rainforests.</title>
        <authorList>
            <person name="Ng K.K.S."/>
            <person name="Kobayashi M.J."/>
            <person name="Fawcett J.A."/>
            <person name="Hatakeyama M."/>
            <person name="Paape T."/>
            <person name="Ng C.H."/>
            <person name="Ang C.C."/>
            <person name="Tnah L.H."/>
            <person name="Lee C.T."/>
            <person name="Nishiyama T."/>
            <person name="Sese J."/>
            <person name="O'Brien M.J."/>
            <person name="Copetti D."/>
            <person name="Mohd Noor M.I."/>
            <person name="Ong R.C."/>
            <person name="Putra M."/>
            <person name="Sireger I.Z."/>
            <person name="Indrioko S."/>
            <person name="Kosugi Y."/>
            <person name="Izuno A."/>
            <person name="Isagi Y."/>
            <person name="Lee S.L."/>
            <person name="Shimizu K.K."/>
        </authorList>
    </citation>
    <scope>NUCLEOTIDE SEQUENCE [LARGE SCALE GENOMIC DNA]</scope>
    <source>
        <strain evidence="2">214</strain>
    </source>
</reference>
<accession>A0AAV5JAP5</accession>
<dbReference type="EMBL" id="BPVZ01000030">
    <property type="protein sequence ID" value="GKV09541.1"/>
    <property type="molecule type" value="Genomic_DNA"/>
</dbReference>
<dbReference type="AlphaFoldDB" id="A0AAV5JAP5"/>